<keyword evidence="3" id="KW-1185">Reference proteome</keyword>
<reference evidence="2 3" key="1">
    <citation type="journal article" date="2019" name="Syst. Appl. Microbiol.">
        <title>New species of pathogenic Pseudomonas isolated from citrus in Tunisia: Proposal of Pseudomonas kairouanensis sp. nov. and Pseudomonas nabeulensis sp. nov.</title>
        <authorList>
            <person name="Oueslati M."/>
            <person name="Mulet M."/>
            <person name="Gomila M."/>
            <person name="Berge O."/>
            <person name="Hajlaoui M.R."/>
            <person name="Lalucat J."/>
            <person name="Sadfi-Zouaoui N."/>
            <person name="Garcia-Valdes E."/>
        </authorList>
    </citation>
    <scope>NUCLEOTIDE SEQUENCE [LARGE SCALE GENOMIC DNA]</scope>
    <source>
        <strain evidence="2 3">E10B</strain>
    </source>
</reference>
<keyword evidence="1" id="KW-1133">Transmembrane helix</keyword>
<dbReference type="EMBL" id="QUZT01000002">
    <property type="protein sequence ID" value="TFY95747.1"/>
    <property type="molecule type" value="Genomic_DNA"/>
</dbReference>
<organism evidence="2 3">
    <name type="scientific">Pseudomonas nabeulensis</name>
    <dbReference type="NCBI Taxonomy" id="2293833"/>
    <lineage>
        <taxon>Bacteria</taxon>
        <taxon>Pseudomonadati</taxon>
        <taxon>Pseudomonadota</taxon>
        <taxon>Gammaproteobacteria</taxon>
        <taxon>Pseudomonadales</taxon>
        <taxon>Pseudomonadaceae</taxon>
        <taxon>Pseudomonas</taxon>
    </lineage>
</organism>
<evidence type="ECO:0000256" key="1">
    <source>
        <dbReference type="SAM" id="Phobius"/>
    </source>
</evidence>
<keyword evidence="1" id="KW-0472">Membrane</keyword>
<name>A0A4Z0BBB5_9PSED</name>
<evidence type="ECO:0000313" key="2">
    <source>
        <dbReference type="EMBL" id="TFY95747.1"/>
    </source>
</evidence>
<accession>A0A4Z0BBB5</accession>
<dbReference type="AlphaFoldDB" id="A0A4Z0BBB5"/>
<dbReference type="RefSeq" id="WP_135306979.1">
    <property type="nucleotide sequence ID" value="NZ_QUZT01000002.1"/>
</dbReference>
<evidence type="ECO:0000313" key="3">
    <source>
        <dbReference type="Proteomes" id="UP000297734"/>
    </source>
</evidence>
<gene>
    <name evidence="2" type="ORF">DYL61_01895</name>
</gene>
<feature type="transmembrane region" description="Helical" evidence="1">
    <location>
        <begin position="21"/>
        <end position="44"/>
    </location>
</feature>
<comment type="caution">
    <text evidence="2">The sequence shown here is derived from an EMBL/GenBank/DDBJ whole genome shotgun (WGS) entry which is preliminary data.</text>
</comment>
<protein>
    <recommendedName>
        <fullName evidence="4">Pilus assembly protein PilO</fullName>
    </recommendedName>
</protein>
<sequence length="178" mass="19616">MDRLARHLPALRWRLTRWQQALGFWGVLAIAVMIGALLIEALVIQPAVQQDAQRRLEVEAGIAEQPQQVQVTEPAVVEKLPEAADFAARLEAVFTLIQQRGFTVEQTNLSYSNPGDTGLQRLEVEVPLTGPYSILRDTLTAIAQEPAVRIESLSLERKDISSGLLSISLKLSLLGVVQ</sequence>
<evidence type="ECO:0008006" key="4">
    <source>
        <dbReference type="Google" id="ProtNLM"/>
    </source>
</evidence>
<keyword evidence="1" id="KW-0812">Transmembrane</keyword>
<proteinExistence type="predicted"/>
<dbReference type="Proteomes" id="UP000297734">
    <property type="component" value="Unassembled WGS sequence"/>
</dbReference>
<dbReference type="OrthoDB" id="6883787at2"/>